<dbReference type="InterPro" id="IPR036770">
    <property type="entry name" value="Ankyrin_rpt-contain_sf"/>
</dbReference>
<dbReference type="InterPro" id="IPR002110">
    <property type="entry name" value="Ankyrin_rpt"/>
</dbReference>
<keyword evidence="1" id="KW-0040">ANK repeat</keyword>
<reference evidence="2 3" key="1">
    <citation type="journal article" date="2025" name="Microbiol. Resour. Announc.">
        <title>Draft genome sequences for Neonectria magnoliae and Neonectria punicea, canker pathogens of Liriodendron tulipifera and Acer saccharum in West Virginia.</title>
        <authorList>
            <person name="Petronek H.M."/>
            <person name="Kasson M.T."/>
            <person name="Metheny A.M."/>
            <person name="Stauder C.M."/>
            <person name="Lovett B."/>
            <person name="Lynch S.C."/>
            <person name="Garnas J.R."/>
            <person name="Kasson L.R."/>
            <person name="Stajich J.E."/>
        </authorList>
    </citation>
    <scope>NUCLEOTIDE SEQUENCE [LARGE SCALE GENOMIC DNA]</scope>
    <source>
        <strain evidence="2 3">NRRL 64651</strain>
    </source>
</reference>
<dbReference type="SUPFAM" id="SSF48403">
    <property type="entry name" value="Ankyrin repeat"/>
    <property type="match status" value="1"/>
</dbReference>
<dbReference type="Pfam" id="PF12796">
    <property type="entry name" value="Ank_2"/>
    <property type="match status" value="1"/>
</dbReference>
<accession>A0ABR1I3W1</accession>
<evidence type="ECO:0000313" key="2">
    <source>
        <dbReference type="EMBL" id="KAK7427700.1"/>
    </source>
</evidence>
<dbReference type="PROSITE" id="PS50297">
    <property type="entry name" value="ANK_REP_REGION"/>
    <property type="match status" value="1"/>
</dbReference>
<dbReference type="PROSITE" id="PS50088">
    <property type="entry name" value="ANK_REPEAT"/>
    <property type="match status" value="1"/>
</dbReference>
<comment type="caution">
    <text evidence="2">The sequence shown here is derived from an EMBL/GenBank/DDBJ whole genome shotgun (WGS) entry which is preliminary data.</text>
</comment>
<proteinExistence type="predicted"/>
<name>A0ABR1I3W1_9HYPO</name>
<organism evidence="2 3">
    <name type="scientific">Neonectria magnoliae</name>
    <dbReference type="NCBI Taxonomy" id="2732573"/>
    <lineage>
        <taxon>Eukaryota</taxon>
        <taxon>Fungi</taxon>
        <taxon>Dikarya</taxon>
        <taxon>Ascomycota</taxon>
        <taxon>Pezizomycotina</taxon>
        <taxon>Sordariomycetes</taxon>
        <taxon>Hypocreomycetidae</taxon>
        <taxon>Hypocreales</taxon>
        <taxon>Nectriaceae</taxon>
        <taxon>Neonectria</taxon>
    </lineage>
</organism>
<dbReference type="Gene3D" id="1.25.40.20">
    <property type="entry name" value="Ankyrin repeat-containing domain"/>
    <property type="match status" value="1"/>
</dbReference>
<evidence type="ECO:0000313" key="3">
    <source>
        <dbReference type="Proteomes" id="UP001498421"/>
    </source>
</evidence>
<protein>
    <submittedName>
        <fullName evidence="2">Plasma membrane permease, mediates uptake of glycerophosphoinositol and glycerophosphocholine</fullName>
    </submittedName>
</protein>
<evidence type="ECO:0000256" key="1">
    <source>
        <dbReference type="PROSITE-ProRule" id="PRU00023"/>
    </source>
</evidence>
<dbReference type="Proteomes" id="UP001498421">
    <property type="component" value="Unassembled WGS sequence"/>
</dbReference>
<gene>
    <name evidence="2" type="primary">GIT1</name>
    <name evidence="2" type="ORF">QQZ08_005806</name>
</gene>
<keyword evidence="3" id="KW-1185">Reference proteome</keyword>
<dbReference type="EMBL" id="JAZAVK010000050">
    <property type="protein sequence ID" value="KAK7427700.1"/>
    <property type="molecule type" value="Genomic_DNA"/>
</dbReference>
<sequence>MEVLGTAGSVDASVDALVDANNQLLRTAKRMGDELRDPPNGPVRIEGELKVINQLLLQVRDVGEAQSHHVLQELDELMRSLLHMHRTQHSFGHTEGFLHDFGELFDPRNNVSLFLTSRSTLSNHDFFENFLLLEMRTPDENICRYNKDEDGGFKASFDRSWSYIIHRDVNPANGTIQRTSKLENDLLDKAAFEDFMKLAKEEDESDRMSSLSIMQEAYRVLRSSTRIGELPSSVVGEMKAADSSLSCQRGGYLMQAFKSVAELLDDSLPFAGELSKKHRVQTVTRLRLLLEDGAKDAFDEHPYEYLAHLLVLLGKHQELDKLLSNESTDPNIGWKQSGWTPLHLAVQEGSQESVNSLLRRGAHNNMPDVHGRLPGEYAKEAGFEEMATQLGVTSVGDNAKLTVAVRAFWSKREFHGAVMVKLRTN</sequence>
<feature type="repeat" description="ANK" evidence="1">
    <location>
        <begin position="337"/>
        <end position="369"/>
    </location>
</feature>